<dbReference type="EMBL" id="KQ242785">
    <property type="protein sequence ID" value="KNC77271.1"/>
    <property type="molecule type" value="Genomic_DNA"/>
</dbReference>
<dbReference type="RefSeq" id="XP_014151173.1">
    <property type="nucleotide sequence ID" value="XM_014295698.1"/>
</dbReference>
<dbReference type="Gene3D" id="1.10.8.10">
    <property type="entry name" value="DNA helicase RuvA subunit, C-terminal domain"/>
    <property type="match status" value="1"/>
</dbReference>
<feature type="non-terminal residue" evidence="2">
    <location>
        <position position="1"/>
    </location>
</feature>
<dbReference type="GeneID" id="25910771"/>
<dbReference type="InterPro" id="IPR015940">
    <property type="entry name" value="UBA"/>
</dbReference>
<dbReference type="SMART" id="SM00165">
    <property type="entry name" value="UBA"/>
    <property type="match status" value="1"/>
</dbReference>
<dbReference type="PROSITE" id="PS50030">
    <property type="entry name" value="UBA"/>
    <property type="match status" value="1"/>
</dbReference>
<accession>A0A0L0FLB2</accession>
<sequence length="319" mass="35962">DSKMKVSFNCMSPEAVFVYDFGSENSSAVVLTGSLLYEMVALSNGSYTWTGTLNNFGSYSYWLGHDDTRVTLLYPCTFNLQYSDQADEKDDYRRIRDMRCEAGTVSARVSMVEVDLLSRLFNKYTTFLSDPELDEASNESKRKERDEKETEKLLGQLGALGYGEEWCKTALKINNGDLEHSANWLITSHDRNKRPPSIYSVPHLPVCEQQQIATPVSSASPNSQRMKIARRLSRSSGPVLGRTNSHADRIATVYSEQLTISGEIIVRFYTTMGQVVQPLAEVMSCPLMVDVKDWSSKNKQLTINSRLSYDFFNPGKGAW</sequence>
<dbReference type="SUPFAM" id="SSF46934">
    <property type="entry name" value="UBA-like"/>
    <property type="match status" value="1"/>
</dbReference>
<feature type="domain" description="UBA" evidence="1">
    <location>
        <begin position="144"/>
        <end position="188"/>
    </location>
</feature>
<organism evidence="2 3">
    <name type="scientific">Sphaeroforma arctica JP610</name>
    <dbReference type="NCBI Taxonomy" id="667725"/>
    <lineage>
        <taxon>Eukaryota</taxon>
        <taxon>Ichthyosporea</taxon>
        <taxon>Ichthyophonida</taxon>
        <taxon>Sphaeroforma</taxon>
    </lineage>
</organism>
<gene>
    <name evidence="2" type="ORF">SARC_10267</name>
</gene>
<dbReference type="AlphaFoldDB" id="A0A0L0FLB2"/>
<dbReference type="Proteomes" id="UP000054560">
    <property type="component" value="Unassembled WGS sequence"/>
</dbReference>
<name>A0A0L0FLB2_9EUKA</name>
<proteinExistence type="predicted"/>
<dbReference type="InterPro" id="IPR009060">
    <property type="entry name" value="UBA-like_sf"/>
</dbReference>
<evidence type="ECO:0000313" key="2">
    <source>
        <dbReference type="EMBL" id="KNC77271.1"/>
    </source>
</evidence>
<keyword evidence="3" id="KW-1185">Reference proteome</keyword>
<evidence type="ECO:0000259" key="1">
    <source>
        <dbReference type="PROSITE" id="PS50030"/>
    </source>
</evidence>
<reference evidence="2 3" key="1">
    <citation type="submission" date="2011-02" db="EMBL/GenBank/DDBJ databases">
        <title>The Genome Sequence of Sphaeroforma arctica JP610.</title>
        <authorList>
            <consortium name="The Broad Institute Genome Sequencing Platform"/>
            <person name="Russ C."/>
            <person name="Cuomo C."/>
            <person name="Young S.K."/>
            <person name="Zeng Q."/>
            <person name="Gargeya S."/>
            <person name="Alvarado L."/>
            <person name="Berlin A."/>
            <person name="Chapman S.B."/>
            <person name="Chen Z."/>
            <person name="Freedman E."/>
            <person name="Gellesch M."/>
            <person name="Goldberg J."/>
            <person name="Griggs A."/>
            <person name="Gujja S."/>
            <person name="Heilman E."/>
            <person name="Heiman D."/>
            <person name="Howarth C."/>
            <person name="Mehta T."/>
            <person name="Neiman D."/>
            <person name="Pearson M."/>
            <person name="Roberts A."/>
            <person name="Saif S."/>
            <person name="Shea T."/>
            <person name="Shenoy N."/>
            <person name="Sisk P."/>
            <person name="Stolte C."/>
            <person name="Sykes S."/>
            <person name="White J."/>
            <person name="Yandava C."/>
            <person name="Burger G."/>
            <person name="Gray M.W."/>
            <person name="Holland P.W.H."/>
            <person name="King N."/>
            <person name="Lang F.B.F."/>
            <person name="Roger A.J."/>
            <person name="Ruiz-Trillo I."/>
            <person name="Haas B."/>
            <person name="Nusbaum C."/>
            <person name="Birren B."/>
        </authorList>
    </citation>
    <scope>NUCLEOTIDE SEQUENCE [LARGE SCALE GENOMIC DNA]</scope>
    <source>
        <strain evidence="2 3">JP610</strain>
    </source>
</reference>
<protein>
    <recommendedName>
        <fullName evidence="1">UBA domain-containing protein</fullName>
    </recommendedName>
</protein>
<evidence type="ECO:0000313" key="3">
    <source>
        <dbReference type="Proteomes" id="UP000054560"/>
    </source>
</evidence>